<dbReference type="Proteomes" id="UP001166286">
    <property type="component" value="Unassembled WGS sequence"/>
</dbReference>
<sequence length="128" mass="15131">MCKVYRHVHAECRHVQWFEAVKKCRDFSDAENNCFGHEKTLGTVMVRIPARCEECFNRAVADIERNCNGCIAAVQAQIEECRSERKNGCSTKRAHWLWCERMHLKREIKDFKRRRDDDIADLRAEQGM</sequence>
<dbReference type="AlphaFoldDB" id="A0AA39V1V3"/>
<gene>
    <name evidence="1" type="ORF">JMJ35_004745</name>
</gene>
<dbReference type="EMBL" id="JAFEKC020000009">
    <property type="protein sequence ID" value="KAK0512728.1"/>
    <property type="molecule type" value="Genomic_DNA"/>
</dbReference>
<comment type="caution">
    <text evidence="1">The sequence shown here is derived from an EMBL/GenBank/DDBJ whole genome shotgun (WGS) entry which is preliminary data.</text>
</comment>
<organism evidence="1 2">
    <name type="scientific">Cladonia borealis</name>
    <dbReference type="NCBI Taxonomy" id="184061"/>
    <lineage>
        <taxon>Eukaryota</taxon>
        <taxon>Fungi</taxon>
        <taxon>Dikarya</taxon>
        <taxon>Ascomycota</taxon>
        <taxon>Pezizomycotina</taxon>
        <taxon>Lecanoromycetes</taxon>
        <taxon>OSLEUM clade</taxon>
        <taxon>Lecanoromycetidae</taxon>
        <taxon>Lecanorales</taxon>
        <taxon>Lecanorineae</taxon>
        <taxon>Cladoniaceae</taxon>
        <taxon>Cladonia</taxon>
    </lineage>
</organism>
<proteinExistence type="predicted"/>
<evidence type="ECO:0000313" key="2">
    <source>
        <dbReference type="Proteomes" id="UP001166286"/>
    </source>
</evidence>
<reference evidence="1" key="1">
    <citation type="submission" date="2023-03" db="EMBL/GenBank/DDBJ databases">
        <title>Complete genome of Cladonia borealis.</title>
        <authorList>
            <person name="Park H."/>
        </authorList>
    </citation>
    <scope>NUCLEOTIDE SEQUENCE</scope>
    <source>
        <strain evidence="1">ANT050790</strain>
    </source>
</reference>
<protein>
    <submittedName>
        <fullName evidence="1">Uncharacterized protein</fullName>
    </submittedName>
</protein>
<accession>A0AA39V1V3</accession>
<keyword evidence="2" id="KW-1185">Reference proteome</keyword>
<evidence type="ECO:0000313" key="1">
    <source>
        <dbReference type="EMBL" id="KAK0512728.1"/>
    </source>
</evidence>
<name>A0AA39V1V3_9LECA</name>